<feature type="compositionally biased region" description="Basic and acidic residues" evidence="1">
    <location>
        <begin position="190"/>
        <end position="200"/>
    </location>
</feature>
<feature type="compositionally biased region" description="Polar residues" evidence="1">
    <location>
        <begin position="43"/>
        <end position="55"/>
    </location>
</feature>
<proteinExistence type="predicted"/>
<dbReference type="Proteomes" id="UP000078544">
    <property type="component" value="Unassembled WGS sequence"/>
</dbReference>
<reference evidence="2 3" key="1">
    <citation type="journal article" date="2016" name="Genome Biol. Evol.">
        <title>Divergent and convergent evolution of fungal pathogenicity.</title>
        <authorList>
            <person name="Shang Y."/>
            <person name="Xiao G."/>
            <person name="Zheng P."/>
            <person name="Cen K."/>
            <person name="Zhan S."/>
            <person name="Wang C."/>
        </authorList>
    </citation>
    <scope>NUCLEOTIDE SEQUENCE [LARGE SCALE GENOMIC DNA]</scope>
    <source>
        <strain evidence="2 3">RCEF 2490</strain>
    </source>
</reference>
<feature type="compositionally biased region" description="Basic residues" evidence="1">
    <location>
        <begin position="152"/>
        <end position="166"/>
    </location>
</feature>
<accession>A0A166U858</accession>
<feature type="region of interest" description="Disordered" evidence="1">
    <location>
        <begin position="116"/>
        <end position="214"/>
    </location>
</feature>
<organism evidence="2 3">
    <name type="scientific">Moelleriella libera RCEF 2490</name>
    <dbReference type="NCBI Taxonomy" id="1081109"/>
    <lineage>
        <taxon>Eukaryota</taxon>
        <taxon>Fungi</taxon>
        <taxon>Dikarya</taxon>
        <taxon>Ascomycota</taxon>
        <taxon>Pezizomycotina</taxon>
        <taxon>Sordariomycetes</taxon>
        <taxon>Hypocreomycetidae</taxon>
        <taxon>Hypocreales</taxon>
        <taxon>Clavicipitaceae</taxon>
        <taxon>Moelleriella</taxon>
    </lineage>
</organism>
<dbReference type="EMBL" id="AZGY01000002">
    <property type="protein sequence ID" value="OAA32179.1"/>
    <property type="molecule type" value="Genomic_DNA"/>
</dbReference>
<comment type="caution">
    <text evidence="2">The sequence shown here is derived from an EMBL/GenBank/DDBJ whole genome shotgun (WGS) entry which is preliminary data.</text>
</comment>
<dbReference type="OrthoDB" id="4961413at2759"/>
<feature type="region of interest" description="Disordered" evidence="1">
    <location>
        <begin position="40"/>
        <end position="92"/>
    </location>
</feature>
<dbReference type="AlphaFoldDB" id="A0A166U858"/>
<dbReference type="STRING" id="1081109.A0A166U858"/>
<protein>
    <submittedName>
        <fullName evidence="2">Uncharacterized protein</fullName>
    </submittedName>
</protein>
<name>A0A166U858_9HYPO</name>
<evidence type="ECO:0000256" key="1">
    <source>
        <dbReference type="SAM" id="MobiDB-lite"/>
    </source>
</evidence>
<evidence type="ECO:0000313" key="3">
    <source>
        <dbReference type="Proteomes" id="UP000078544"/>
    </source>
</evidence>
<gene>
    <name evidence="2" type="ORF">AAL_01511</name>
</gene>
<keyword evidence="3" id="KW-1185">Reference proteome</keyword>
<feature type="region of interest" description="Disordered" evidence="1">
    <location>
        <begin position="243"/>
        <end position="262"/>
    </location>
</feature>
<feature type="compositionally biased region" description="Low complexity" evidence="1">
    <location>
        <begin position="249"/>
        <end position="262"/>
    </location>
</feature>
<evidence type="ECO:0000313" key="2">
    <source>
        <dbReference type="EMBL" id="OAA32179.1"/>
    </source>
</evidence>
<sequence length="262" mass="28424">MTSEMIATPGLVHGVMIPPSSDHTTVRPDTSPSPVVRAAKMRSQATGSYSDSVPSLMTVGSRKEDAILDKVGGGTTEQPDSNTPHPMPNRDEDRVRAQNLLRSIYLMAPMEAVRVSTPPMDEDTADGKPRAFFTSMAPPDPGTHKPLLQPPHSKRANSRGQRRRRSSFYSQPREWWDSLPSSRRGRRQSPAKDFDFDVPEHLPSSPMCPTNSRHKSGGTGLCVYHGRRLGASGLRNEAGLAAPSLQDEASGSGRALLSGGIY</sequence>